<name>A0A0E0IK41_ORYNI</name>
<dbReference type="AlphaFoldDB" id="A0A0E0IK41"/>
<feature type="compositionally biased region" description="Basic and acidic residues" evidence="1">
    <location>
        <begin position="193"/>
        <end position="205"/>
    </location>
</feature>
<evidence type="ECO:0000313" key="3">
    <source>
        <dbReference type="Proteomes" id="UP000006591"/>
    </source>
</evidence>
<feature type="compositionally biased region" description="Low complexity" evidence="1">
    <location>
        <begin position="328"/>
        <end position="343"/>
    </location>
</feature>
<dbReference type="STRING" id="4536.A0A0E0IK41"/>
<dbReference type="HOGENOM" id="CLU_049247_0_0_1"/>
<organism evidence="2">
    <name type="scientific">Oryza nivara</name>
    <name type="common">Indian wild rice</name>
    <name type="synonym">Oryza sativa f. spontanea</name>
    <dbReference type="NCBI Taxonomy" id="4536"/>
    <lineage>
        <taxon>Eukaryota</taxon>
        <taxon>Viridiplantae</taxon>
        <taxon>Streptophyta</taxon>
        <taxon>Embryophyta</taxon>
        <taxon>Tracheophyta</taxon>
        <taxon>Spermatophyta</taxon>
        <taxon>Magnoliopsida</taxon>
        <taxon>Liliopsida</taxon>
        <taxon>Poales</taxon>
        <taxon>Poaceae</taxon>
        <taxon>BOP clade</taxon>
        <taxon>Oryzoideae</taxon>
        <taxon>Oryzeae</taxon>
        <taxon>Oryzinae</taxon>
        <taxon>Oryza</taxon>
    </lineage>
</organism>
<dbReference type="Proteomes" id="UP000006591">
    <property type="component" value="Chromosome 9"/>
</dbReference>
<dbReference type="Gramene" id="ONIVA09G11520.1">
    <property type="protein sequence ID" value="ONIVA09G11520.1"/>
    <property type="gene ID" value="ONIVA09G11520"/>
</dbReference>
<accession>A0A0E0IK41</accession>
<dbReference type="PANTHER" id="PTHR33623">
    <property type="entry name" value="OS04G0572500 PROTEIN"/>
    <property type="match status" value="1"/>
</dbReference>
<evidence type="ECO:0000313" key="2">
    <source>
        <dbReference type="EnsemblPlants" id="ONIVA09G11520.1"/>
    </source>
</evidence>
<dbReference type="EnsemblPlants" id="ONIVA09G11520.1">
    <property type="protein sequence ID" value="ONIVA09G11520.1"/>
    <property type="gene ID" value="ONIVA09G11520"/>
</dbReference>
<dbReference type="PANTHER" id="PTHR33623:SF4">
    <property type="entry name" value="DUF4378 DOMAIN-CONTAINING PROTEIN"/>
    <property type="match status" value="1"/>
</dbReference>
<evidence type="ECO:0008006" key="4">
    <source>
        <dbReference type="Google" id="ProtNLM"/>
    </source>
</evidence>
<proteinExistence type="predicted"/>
<dbReference type="OMA" id="RWMCVAE"/>
<feature type="region of interest" description="Disordered" evidence="1">
    <location>
        <begin position="185"/>
        <end position="254"/>
    </location>
</feature>
<feature type="region of interest" description="Disordered" evidence="1">
    <location>
        <begin position="314"/>
        <end position="364"/>
    </location>
</feature>
<sequence>MAVAAPARRMTPLTLRDFLEQSSSEGFRAYPRFPVADEGVAGGDLAPPVRLLIEAGLRRSPSRLPSFYNFFHKSPGTLAKISRLSRSLSRRFRDGLWRRRGEDDGEEDDDIAVDERDSLGLPSPVVSSCSSSECEYMAESEAELAKTEEEKCASASVGVRKDSLGLPSPVVSSCSSSECEYMAESEAELATTEEEKCASASEYEKTSQSSTGSVAFHGAADAGGDGHKEDVGDEPVGRKLEMEDKQQLSPVSVLDFPFDDDDGEEGSDAGMCSPSFQQCLAELQRSKAELLHKIRRLEGLTQVVVPVDLEAQFTESDSSERTHLNANSTSSSDDTATTAPTTPRQCTDDQDAVNHGEEEEEEEEHSLLARLLESVVVTDEVSEWLLLDFFAEGVDRLRSSASSCPLNDCEEAALLRAAGDWARGAGQRWGVGDVVFSGWAAVADMERSRRWMCVAEEERDVGAEVDGLVMDALVDELVADLALGGATTVGVEVCTCRR</sequence>
<feature type="compositionally biased region" description="Basic and acidic residues" evidence="1">
    <location>
        <begin position="224"/>
        <end position="246"/>
    </location>
</feature>
<reference evidence="2" key="2">
    <citation type="submission" date="2018-04" db="EMBL/GenBank/DDBJ databases">
        <title>OnivRS2 (Oryza nivara Reference Sequence Version 2).</title>
        <authorList>
            <person name="Zhang J."/>
            <person name="Kudrna D."/>
            <person name="Lee S."/>
            <person name="Talag J."/>
            <person name="Rajasekar S."/>
            <person name="Welchert J."/>
            <person name="Hsing Y.-I."/>
            <person name="Wing R.A."/>
        </authorList>
    </citation>
    <scope>NUCLEOTIDE SEQUENCE [LARGE SCALE GENOMIC DNA]</scope>
    <source>
        <strain evidence="2">SL10</strain>
    </source>
</reference>
<keyword evidence="3" id="KW-1185">Reference proteome</keyword>
<evidence type="ECO:0000256" key="1">
    <source>
        <dbReference type="SAM" id="MobiDB-lite"/>
    </source>
</evidence>
<reference evidence="2" key="1">
    <citation type="submission" date="2015-04" db="UniProtKB">
        <authorList>
            <consortium name="EnsemblPlants"/>
        </authorList>
    </citation>
    <scope>IDENTIFICATION</scope>
    <source>
        <strain evidence="2">SL10</strain>
    </source>
</reference>
<protein>
    <recommendedName>
        <fullName evidence="4">DUF4378 domain-containing protein</fullName>
    </recommendedName>
</protein>
<dbReference type="eggNOG" id="ENOG502QU97">
    <property type="taxonomic scope" value="Eukaryota"/>
</dbReference>